<feature type="compositionally biased region" description="Polar residues" evidence="1">
    <location>
        <begin position="75"/>
        <end position="92"/>
    </location>
</feature>
<reference evidence="2" key="2">
    <citation type="journal article" date="2022" name="Microbiol. Resour. Announc.">
        <title>Metagenome Sequencing to Explore Phylogenomics of Terrestrial Cyanobacteria.</title>
        <authorList>
            <person name="Ward R.D."/>
            <person name="Stajich J.E."/>
            <person name="Johansen J.R."/>
            <person name="Huntemann M."/>
            <person name="Clum A."/>
            <person name="Foster B."/>
            <person name="Foster B."/>
            <person name="Roux S."/>
            <person name="Palaniappan K."/>
            <person name="Varghese N."/>
            <person name="Mukherjee S."/>
            <person name="Reddy T.B.K."/>
            <person name="Daum C."/>
            <person name="Copeland A."/>
            <person name="Chen I.A."/>
            <person name="Ivanova N.N."/>
            <person name="Kyrpides N.C."/>
            <person name="Shapiro N."/>
            <person name="Eloe-Fadrosh E.A."/>
            <person name="Pietrasiak N."/>
        </authorList>
    </citation>
    <scope>NUCLEOTIDE SEQUENCE</scope>
    <source>
        <strain evidence="2">UHER 2000/2452</strain>
    </source>
</reference>
<feature type="compositionally biased region" description="Low complexity" evidence="1">
    <location>
        <begin position="13"/>
        <end position="25"/>
    </location>
</feature>
<protein>
    <submittedName>
        <fullName evidence="2">Uncharacterized protein</fullName>
    </submittedName>
</protein>
<dbReference type="AlphaFoldDB" id="A0A951QD97"/>
<dbReference type="EMBL" id="JAHHHD010000014">
    <property type="protein sequence ID" value="MBW4659761.1"/>
    <property type="molecule type" value="Genomic_DNA"/>
</dbReference>
<feature type="compositionally biased region" description="Pro residues" evidence="1">
    <location>
        <begin position="1"/>
        <end position="12"/>
    </location>
</feature>
<feature type="region of interest" description="Disordered" evidence="1">
    <location>
        <begin position="1"/>
        <end position="104"/>
    </location>
</feature>
<sequence>MPEPTMPEPIMPEPQISQPQISEPWEPLPTEPTPEPPYAPQTELSDVSEPEVMILPDIIPESALEDYSDQPPSEIDSQSQLAEPSQESQGSEPQAPEPGISRQY</sequence>
<dbReference type="Proteomes" id="UP000757435">
    <property type="component" value="Unassembled WGS sequence"/>
</dbReference>
<proteinExistence type="predicted"/>
<gene>
    <name evidence="2" type="ORF">KME15_13875</name>
</gene>
<evidence type="ECO:0000256" key="1">
    <source>
        <dbReference type="SAM" id="MobiDB-lite"/>
    </source>
</evidence>
<organism evidence="2 3">
    <name type="scientific">Drouetiella hepatica Uher 2000/2452</name>
    <dbReference type="NCBI Taxonomy" id="904376"/>
    <lineage>
        <taxon>Bacteria</taxon>
        <taxon>Bacillati</taxon>
        <taxon>Cyanobacteriota</taxon>
        <taxon>Cyanophyceae</taxon>
        <taxon>Oculatellales</taxon>
        <taxon>Oculatellaceae</taxon>
        <taxon>Drouetiella</taxon>
    </lineage>
</organism>
<evidence type="ECO:0000313" key="3">
    <source>
        <dbReference type="Proteomes" id="UP000757435"/>
    </source>
</evidence>
<reference evidence="2" key="1">
    <citation type="submission" date="2021-05" db="EMBL/GenBank/DDBJ databases">
        <authorList>
            <person name="Pietrasiak N."/>
            <person name="Ward R."/>
            <person name="Stajich J.E."/>
            <person name="Kurbessoian T."/>
        </authorList>
    </citation>
    <scope>NUCLEOTIDE SEQUENCE</scope>
    <source>
        <strain evidence="2">UHER 2000/2452</strain>
    </source>
</reference>
<evidence type="ECO:0000313" key="2">
    <source>
        <dbReference type="EMBL" id="MBW4659761.1"/>
    </source>
</evidence>
<comment type="caution">
    <text evidence="2">The sequence shown here is derived from an EMBL/GenBank/DDBJ whole genome shotgun (WGS) entry which is preliminary data.</text>
</comment>
<feature type="compositionally biased region" description="Pro residues" evidence="1">
    <location>
        <begin position="26"/>
        <end position="39"/>
    </location>
</feature>
<name>A0A951QD97_9CYAN</name>
<accession>A0A951QD97</accession>